<dbReference type="Proteomes" id="UP000301475">
    <property type="component" value="Chromosome"/>
</dbReference>
<accession>A0A4P8Y037</accession>
<dbReference type="InterPro" id="IPR008964">
    <property type="entry name" value="Invasin/intimin_cell_adhesion"/>
</dbReference>
<feature type="domain" description="BIG2" evidence="2">
    <location>
        <begin position="66"/>
        <end position="145"/>
    </location>
</feature>
<feature type="signal peptide" evidence="1">
    <location>
        <begin position="1"/>
        <end position="26"/>
    </location>
</feature>
<dbReference type="KEGG" id="ruj:E5Z56_10510"/>
<dbReference type="SUPFAM" id="SSF49373">
    <property type="entry name" value="Invasin/intimin cell-adhesion fragments"/>
    <property type="match status" value="2"/>
</dbReference>
<dbReference type="RefSeq" id="WP_138157748.1">
    <property type="nucleotide sequence ID" value="NZ_CP039381.1"/>
</dbReference>
<feature type="domain" description="BIG2" evidence="2">
    <location>
        <begin position="152"/>
        <end position="232"/>
    </location>
</feature>
<feature type="chain" id="PRO_5038666657" evidence="1">
    <location>
        <begin position="27"/>
        <end position="254"/>
    </location>
</feature>
<gene>
    <name evidence="3" type="ORF">E5Z56_10510</name>
</gene>
<dbReference type="Pfam" id="PF02368">
    <property type="entry name" value="Big_2"/>
    <property type="match status" value="2"/>
</dbReference>
<dbReference type="Gene3D" id="2.60.40.1080">
    <property type="match status" value="2"/>
</dbReference>
<evidence type="ECO:0000313" key="4">
    <source>
        <dbReference type="Proteomes" id="UP000301475"/>
    </source>
</evidence>
<keyword evidence="1" id="KW-0732">Signal</keyword>
<sequence>MKKLLSFLIIATIITSSLCVSYLALGDNITQSNTAENTTEPVTEISSTVATTESTIIPTTTEPIVKVKNIKVNKSIISLSKKGKTATVKVTVYPSNSYNKSVTWKSNNTKVATVDKNGKIKATTNKGVTYVTARAKDGSNKFSKVFVVVGQKVQKITLNKSFVTLNRSTKNITYQLKKSIRNNNATYKAVNWYTSNKNIATVDSNGKVTVRKRGTVTITARAKDGSNKAAKCKITVKQLVTKLSYSSKKQAKEV</sequence>
<reference evidence="3 4" key="1">
    <citation type="submission" date="2019-04" db="EMBL/GenBank/DDBJ databases">
        <authorList>
            <person name="Embree M."/>
            <person name="Gaffney J.R."/>
        </authorList>
    </citation>
    <scope>NUCLEOTIDE SEQUENCE [LARGE SCALE GENOMIC DNA]</scope>
    <source>
        <strain evidence="3 4">JE7A12</strain>
    </source>
</reference>
<organism evidence="3 4">
    <name type="scientific">Ruminococcus bovis</name>
    <dbReference type="NCBI Taxonomy" id="2564099"/>
    <lineage>
        <taxon>Bacteria</taxon>
        <taxon>Bacillati</taxon>
        <taxon>Bacillota</taxon>
        <taxon>Clostridia</taxon>
        <taxon>Eubacteriales</taxon>
        <taxon>Oscillospiraceae</taxon>
        <taxon>Ruminococcus</taxon>
    </lineage>
</organism>
<proteinExistence type="predicted"/>
<dbReference type="InterPro" id="IPR003343">
    <property type="entry name" value="Big_2"/>
</dbReference>
<dbReference type="EMBL" id="CP039381">
    <property type="protein sequence ID" value="QCT07760.1"/>
    <property type="molecule type" value="Genomic_DNA"/>
</dbReference>
<dbReference type="AlphaFoldDB" id="A0A4P8Y037"/>
<protein>
    <submittedName>
        <fullName evidence="3">Ig domain-containing protein</fullName>
    </submittedName>
</protein>
<name>A0A4P8Y037_9FIRM</name>
<evidence type="ECO:0000256" key="1">
    <source>
        <dbReference type="SAM" id="SignalP"/>
    </source>
</evidence>
<dbReference type="OrthoDB" id="1816394at2"/>
<evidence type="ECO:0000259" key="2">
    <source>
        <dbReference type="SMART" id="SM00635"/>
    </source>
</evidence>
<evidence type="ECO:0000313" key="3">
    <source>
        <dbReference type="EMBL" id="QCT07760.1"/>
    </source>
</evidence>
<dbReference type="SMART" id="SM00635">
    <property type="entry name" value="BID_2"/>
    <property type="match status" value="2"/>
</dbReference>
<keyword evidence="4" id="KW-1185">Reference proteome</keyword>